<accession>A0A0F9QE62</accession>
<evidence type="ECO:0000256" key="1">
    <source>
        <dbReference type="SAM" id="Phobius"/>
    </source>
</evidence>
<dbReference type="EMBL" id="LAZR01001685">
    <property type="protein sequence ID" value="KKN40794.1"/>
    <property type="molecule type" value="Genomic_DNA"/>
</dbReference>
<evidence type="ECO:0000313" key="2">
    <source>
        <dbReference type="EMBL" id="KKN40794.1"/>
    </source>
</evidence>
<proteinExistence type="predicted"/>
<keyword evidence="1" id="KW-1133">Transmembrane helix</keyword>
<reference evidence="2" key="1">
    <citation type="journal article" date="2015" name="Nature">
        <title>Complex archaea that bridge the gap between prokaryotes and eukaryotes.</title>
        <authorList>
            <person name="Spang A."/>
            <person name="Saw J.H."/>
            <person name="Jorgensen S.L."/>
            <person name="Zaremba-Niedzwiedzka K."/>
            <person name="Martijn J."/>
            <person name="Lind A.E."/>
            <person name="van Eijk R."/>
            <person name="Schleper C."/>
            <person name="Guy L."/>
            <person name="Ettema T.J."/>
        </authorList>
    </citation>
    <scope>NUCLEOTIDE SEQUENCE</scope>
</reference>
<sequence>MKSKNSEKNQNLLFGLFKISEFFWILMIIGIILESSLINSYGKDNTMLWLILSLIGWEVSKLTND</sequence>
<organism evidence="2">
    <name type="scientific">marine sediment metagenome</name>
    <dbReference type="NCBI Taxonomy" id="412755"/>
    <lineage>
        <taxon>unclassified sequences</taxon>
        <taxon>metagenomes</taxon>
        <taxon>ecological metagenomes</taxon>
    </lineage>
</organism>
<keyword evidence="1" id="KW-0812">Transmembrane</keyword>
<name>A0A0F9QE62_9ZZZZ</name>
<comment type="caution">
    <text evidence="2">The sequence shown here is derived from an EMBL/GenBank/DDBJ whole genome shotgun (WGS) entry which is preliminary data.</text>
</comment>
<dbReference type="AlphaFoldDB" id="A0A0F9QE62"/>
<keyword evidence="1" id="KW-0472">Membrane</keyword>
<protein>
    <submittedName>
        <fullName evidence="2">Uncharacterized protein</fullName>
    </submittedName>
</protein>
<gene>
    <name evidence="2" type="ORF">LCGC14_0730100</name>
</gene>
<feature type="transmembrane region" description="Helical" evidence="1">
    <location>
        <begin position="12"/>
        <end position="33"/>
    </location>
</feature>